<proteinExistence type="predicted"/>
<dbReference type="AlphaFoldDB" id="A0A250LAP0"/>
<feature type="region of interest" description="Disordered" evidence="1">
    <location>
        <begin position="35"/>
        <end position="55"/>
    </location>
</feature>
<evidence type="ECO:0000256" key="1">
    <source>
        <dbReference type="SAM" id="MobiDB-lite"/>
    </source>
</evidence>
<reference evidence="2" key="1">
    <citation type="journal article" date="2016" name="Biosci. Biotechnol. Biochem.">
        <title>Bioconversion of AHX to AOH by resting cells of Burkholderia contaminans CH-1.</title>
        <authorList>
            <person name="Choi J.H."/>
            <person name="Kikuchi A."/>
            <person name="Pumkaeo P."/>
            <person name="Hirai H."/>
            <person name="Tokuyama S."/>
            <person name="Kawagishi H."/>
        </authorList>
    </citation>
    <scope>NUCLEOTIDE SEQUENCE</scope>
    <source>
        <strain evidence="2">CH-1</strain>
    </source>
</reference>
<evidence type="ECO:0008006" key="3">
    <source>
        <dbReference type="Google" id="ProtNLM"/>
    </source>
</evidence>
<organism evidence="2">
    <name type="scientific">Burkholderia contaminans</name>
    <dbReference type="NCBI Taxonomy" id="488447"/>
    <lineage>
        <taxon>Bacteria</taxon>
        <taxon>Pseudomonadati</taxon>
        <taxon>Pseudomonadota</taxon>
        <taxon>Betaproteobacteria</taxon>
        <taxon>Burkholderiales</taxon>
        <taxon>Burkholderiaceae</taxon>
        <taxon>Burkholderia</taxon>
        <taxon>Burkholderia cepacia complex</taxon>
    </lineage>
</organism>
<reference evidence="2" key="2">
    <citation type="journal article" date="2017" name="Genome Announc.">
        <title>High-Quality Draft Genome Sequence of Burkholderia contaminans CH-1, a Gram-Negative Bacterium That Metabolizes 2-Azahypoxanthine, a Plant Growth-Regulating Compound.</title>
        <authorList>
            <person name="Choi J.-H."/>
            <person name="Sugiura H."/>
            <person name="Moriuchi R."/>
            <person name="Kawagishi H."/>
            <person name="Dohra H."/>
        </authorList>
    </citation>
    <scope>NUCLEOTIDE SEQUENCE</scope>
    <source>
        <strain evidence="2">CH-1</strain>
    </source>
</reference>
<dbReference type="EMBL" id="AP018358">
    <property type="protein sequence ID" value="BBA41613.1"/>
    <property type="molecule type" value="Genomic_DNA"/>
</dbReference>
<evidence type="ECO:0000313" key="2">
    <source>
        <dbReference type="EMBL" id="BBA41613.1"/>
    </source>
</evidence>
<gene>
    <name evidence="2" type="ORF">BCCH1_40790</name>
</gene>
<name>A0A250LAP0_9BURK</name>
<sequence length="103" mass="11534">MHAPEAWQRIHVMLPVVLRRRGQLDMARAIVDSASARTMPAGKTGPNSPDRRKLGSKHDLIVDAQGFPSVFILTRSRRHDITRLDARVAAIPHVRGKHGRPLH</sequence>
<protein>
    <recommendedName>
        <fullName evidence="3">Transposase</fullName>
    </recommendedName>
</protein>
<accession>A0A250LAP0</accession>